<protein>
    <recommendedName>
        <fullName evidence="6">Transport permease protein</fullName>
    </recommendedName>
</protein>
<accession>A0A7W4UG62</accession>
<evidence type="ECO:0000256" key="3">
    <source>
        <dbReference type="ARBA" id="ARBA00022989"/>
    </source>
</evidence>
<comment type="caution">
    <text evidence="8">The sequence shown here is derived from an EMBL/GenBank/DDBJ whole genome shotgun (WGS) entry which is preliminary data.</text>
</comment>
<dbReference type="AlphaFoldDB" id="A0A7W4UG62"/>
<dbReference type="PIRSF" id="PIRSF006648">
    <property type="entry name" value="DrrB"/>
    <property type="match status" value="1"/>
</dbReference>
<keyword evidence="4 6" id="KW-0472">Membrane</keyword>
<evidence type="ECO:0000313" key="9">
    <source>
        <dbReference type="Proteomes" id="UP000518206"/>
    </source>
</evidence>
<evidence type="ECO:0000256" key="1">
    <source>
        <dbReference type="ARBA" id="ARBA00004141"/>
    </source>
</evidence>
<reference evidence="8 9" key="1">
    <citation type="submission" date="2020-08" db="EMBL/GenBank/DDBJ databases">
        <title>The Agave Microbiome: Exploring the role of microbial communities in plant adaptations to desert environments.</title>
        <authorList>
            <person name="Partida-Martinez L.P."/>
        </authorList>
    </citation>
    <scope>NUCLEOTIDE SEQUENCE [LARGE SCALE GENOMIC DNA]</scope>
    <source>
        <strain evidence="8 9">RAS26</strain>
    </source>
</reference>
<gene>
    <name evidence="8" type="ORF">FHR80_002521</name>
</gene>
<dbReference type="InterPro" id="IPR051784">
    <property type="entry name" value="Nod_factor_ABC_transporter"/>
</dbReference>
<organism evidence="8 9">
    <name type="scientific">Cellulomonas cellasea</name>
    <dbReference type="NCBI Taxonomy" id="43670"/>
    <lineage>
        <taxon>Bacteria</taxon>
        <taxon>Bacillati</taxon>
        <taxon>Actinomycetota</taxon>
        <taxon>Actinomycetes</taxon>
        <taxon>Micrococcales</taxon>
        <taxon>Cellulomonadaceae</taxon>
        <taxon>Cellulomonas</taxon>
    </lineage>
</organism>
<dbReference type="InterPro" id="IPR013525">
    <property type="entry name" value="ABC2_TM"/>
</dbReference>
<dbReference type="GO" id="GO:0140359">
    <property type="term" value="F:ABC-type transporter activity"/>
    <property type="evidence" value="ECO:0007669"/>
    <property type="project" value="InterPro"/>
</dbReference>
<dbReference type="PANTHER" id="PTHR43229:SF2">
    <property type="entry name" value="NODULATION PROTEIN J"/>
    <property type="match status" value="1"/>
</dbReference>
<keyword evidence="2 6" id="KW-0812">Transmembrane</keyword>
<evidence type="ECO:0000256" key="4">
    <source>
        <dbReference type="ARBA" id="ARBA00023136"/>
    </source>
</evidence>
<feature type="transmembrane region" description="Helical" evidence="6">
    <location>
        <begin position="127"/>
        <end position="151"/>
    </location>
</feature>
<dbReference type="PANTHER" id="PTHR43229">
    <property type="entry name" value="NODULATION PROTEIN J"/>
    <property type="match status" value="1"/>
</dbReference>
<keyword evidence="6" id="KW-0813">Transport</keyword>
<feature type="transmembrane region" description="Helical" evidence="6">
    <location>
        <begin position="249"/>
        <end position="271"/>
    </location>
</feature>
<keyword evidence="6" id="KW-1003">Cell membrane</keyword>
<dbReference type="PROSITE" id="PS51012">
    <property type="entry name" value="ABC_TM2"/>
    <property type="match status" value="1"/>
</dbReference>
<evidence type="ECO:0000256" key="6">
    <source>
        <dbReference type="RuleBase" id="RU361157"/>
    </source>
</evidence>
<dbReference type="InterPro" id="IPR000412">
    <property type="entry name" value="ABC_2_transport"/>
</dbReference>
<evidence type="ECO:0000256" key="5">
    <source>
        <dbReference type="ARBA" id="ARBA00023251"/>
    </source>
</evidence>
<comment type="subcellular location">
    <subcellularLocation>
        <location evidence="6">Cell membrane</location>
        <topology evidence="6">Multi-pass membrane protein</topology>
    </subcellularLocation>
    <subcellularLocation>
        <location evidence="1">Membrane</location>
        <topology evidence="1">Multi-pass membrane protein</topology>
    </subcellularLocation>
</comment>
<dbReference type="GO" id="GO:0046677">
    <property type="term" value="P:response to antibiotic"/>
    <property type="evidence" value="ECO:0007669"/>
    <property type="project" value="UniProtKB-KW"/>
</dbReference>
<keyword evidence="5" id="KW-0046">Antibiotic resistance</keyword>
<name>A0A7W4UG62_9CELL</name>
<dbReference type="Proteomes" id="UP000518206">
    <property type="component" value="Unassembled WGS sequence"/>
</dbReference>
<reference evidence="8 9" key="2">
    <citation type="submission" date="2020-08" db="EMBL/GenBank/DDBJ databases">
        <authorList>
            <person name="Partida-Martinez L."/>
            <person name="Huntemann M."/>
            <person name="Clum A."/>
            <person name="Wang J."/>
            <person name="Palaniappan K."/>
            <person name="Ritter S."/>
            <person name="Chen I.-M."/>
            <person name="Stamatis D."/>
            <person name="Reddy T."/>
            <person name="O'Malley R."/>
            <person name="Daum C."/>
            <person name="Shapiro N."/>
            <person name="Ivanova N."/>
            <person name="Kyrpides N."/>
            <person name="Woyke T."/>
        </authorList>
    </citation>
    <scope>NUCLEOTIDE SEQUENCE [LARGE SCALE GENOMIC DNA]</scope>
    <source>
        <strain evidence="8 9">RAS26</strain>
    </source>
</reference>
<dbReference type="GO" id="GO:0043190">
    <property type="term" value="C:ATP-binding cassette (ABC) transporter complex"/>
    <property type="evidence" value="ECO:0007669"/>
    <property type="project" value="InterPro"/>
</dbReference>
<feature type="transmembrane region" description="Helical" evidence="6">
    <location>
        <begin position="52"/>
        <end position="71"/>
    </location>
</feature>
<dbReference type="EMBL" id="JACHVX010000003">
    <property type="protein sequence ID" value="MBB2923596.1"/>
    <property type="molecule type" value="Genomic_DNA"/>
</dbReference>
<feature type="transmembrane region" description="Helical" evidence="6">
    <location>
        <begin position="83"/>
        <end position="106"/>
    </location>
</feature>
<evidence type="ECO:0000259" key="7">
    <source>
        <dbReference type="PROSITE" id="PS51012"/>
    </source>
</evidence>
<evidence type="ECO:0000256" key="2">
    <source>
        <dbReference type="ARBA" id="ARBA00022692"/>
    </source>
</evidence>
<keyword evidence="3 6" id="KW-1133">Transmembrane helix</keyword>
<comment type="similarity">
    <text evidence="6">Belongs to the ABC-2 integral membrane protein family.</text>
</comment>
<dbReference type="RefSeq" id="WP_183296411.1">
    <property type="nucleotide sequence ID" value="NZ_JACHVX010000003.1"/>
</dbReference>
<feature type="transmembrane region" description="Helical" evidence="6">
    <location>
        <begin position="163"/>
        <end position="187"/>
    </location>
</feature>
<feature type="transmembrane region" description="Helical" evidence="6">
    <location>
        <begin position="194"/>
        <end position="212"/>
    </location>
</feature>
<evidence type="ECO:0000313" key="8">
    <source>
        <dbReference type="EMBL" id="MBB2923596.1"/>
    </source>
</evidence>
<dbReference type="Pfam" id="PF01061">
    <property type="entry name" value="ABC2_membrane"/>
    <property type="match status" value="1"/>
</dbReference>
<sequence>MTTLAPLGPADGTLDPVARAAAGRPLLGWGAHDARTMIGRSLRRSVREPDTLIMAVALPVVIMLLFVTVFGGEIDTGMAYVDFVVPGIILLCAGYGASTTAVAVAADVTGDIMSRFRSLPVHLSSVLTGHVVASLARNAVSTALVVGVAFGLGFRPSAGPAEWLLVVALLAAYVLALTWLAVCVGVVASSPEAASGFSFGIMFLPYVSSAFVRPETMPAALEWFARYQPVTPVTDTLRAWLVGMPGGDALVAFAWCAGFLVVARALAGWLFRRRTA</sequence>
<dbReference type="InterPro" id="IPR047817">
    <property type="entry name" value="ABC2_TM_bact-type"/>
</dbReference>
<proteinExistence type="inferred from homology"/>
<feature type="domain" description="ABC transmembrane type-2" evidence="7">
    <location>
        <begin position="50"/>
        <end position="274"/>
    </location>
</feature>